<dbReference type="RefSeq" id="WP_111527205.1">
    <property type="nucleotide sequence ID" value="NZ_JBHRSG010000001.1"/>
</dbReference>
<dbReference type="GO" id="GO:0004852">
    <property type="term" value="F:uroporphyrinogen-III synthase activity"/>
    <property type="evidence" value="ECO:0007669"/>
    <property type="project" value="UniProtKB-UniRule"/>
</dbReference>
<evidence type="ECO:0000256" key="5">
    <source>
        <dbReference type="ARBA" id="ARBA00023244"/>
    </source>
</evidence>
<keyword evidence="4 9" id="KW-0456">Lyase</keyword>
<dbReference type="SUPFAM" id="SSF69618">
    <property type="entry name" value="HemD-like"/>
    <property type="match status" value="1"/>
</dbReference>
<name>A0A328AF01_9CAUL</name>
<dbReference type="GO" id="GO:0006782">
    <property type="term" value="P:protoporphyrinogen IX biosynthetic process"/>
    <property type="evidence" value="ECO:0007669"/>
    <property type="project" value="UniProtKB-UniRule"/>
</dbReference>
<feature type="domain" description="Tetrapyrrole biosynthesis uroporphyrinogen III synthase" evidence="10">
    <location>
        <begin position="18"/>
        <end position="226"/>
    </location>
</feature>
<evidence type="ECO:0000313" key="11">
    <source>
        <dbReference type="EMBL" id="RAK53453.1"/>
    </source>
</evidence>
<proteinExistence type="inferred from homology"/>
<evidence type="ECO:0000256" key="2">
    <source>
        <dbReference type="ARBA" id="ARBA00008133"/>
    </source>
</evidence>
<keyword evidence="5 9" id="KW-0627">Porphyrin biosynthesis</keyword>
<evidence type="ECO:0000256" key="6">
    <source>
        <dbReference type="ARBA" id="ARBA00037589"/>
    </source>
</evidence>
<evidence type="ECO:0000256" key="9">
    <source>
        <dbReference type="RuleBase" id="RU366031"/>
    </source>
</evidence>
<comment type="pathway">
    <text evidence="1 9">Porphyrin-containing compound metabolism; protoporphyrin-IX biosynthesis; coproporphyrinogen-III from 5-aminolevulinate: step 3/4.</text>
</comment>
<comment type="function">
    <text evidence="6 9">Catalyzes cyclization of the linear tetrapyrrole, hydroxymethylbilane, to the macrocyclic uroporphyrinogen III.</text>
</comment>
<comment type="similarity">
    <text evidence="2 9">Belongs to the uroporphyrinogen-III synthase family.</text>
</comment>
<comment type="caution">
    <text evidence="11">The sequence shown here is derived from an EMBL/GenBank/DDBJ whole genome shotgun (WGS) entry which is preliminary data.</text>
</comment>
<dbReference type="AlphaFoldDB" id="A0A328AF01"/>
<evidence type="ECO:0000256" key="8">
    <source>
        <dbReference type="ARBA" id="ARBA00048617"/>
    </source>
</evidence>
<dbReference type="GO" id="GO:0006780">
    <property type="term" value="P:uroporphyrinogen III biosynthetic process"/>
    <property type="evidence" value="ECO:0007669"/>
    <property type="project" value="UniProtKB-UniRule"/>
</dbReference>
<dbReference type="PANTHER" id="PTHR38042">
    <property type="entry name" value="UROPORPHYRINOGEN-III SYNTHASE, CHLOROPLASTIC"/>
    <property type="match status" value="1"/>
</dbReference>
<dbReference type="Proteomes" id="UP000249254">
    <property type="component" value="Unassembled WGS sequence"/>
</dbReference>
<evidence type="ECO:0000256" key="3">
    <source>
        <dbReference type="ARBA" id="ARBA00013109"/>
    </source>
</evidence>
<dbReference type="PANTHER" id="PTHR38042:SF1">
    <property type="entry name" value="UROPORPHYRINOGEN-III SYNTHASE, CHLOROPLASTIC"/>
    <property type="match status" value="1"/>
</dbReference>
<keyword evidence="12" id="KW-1185">Reference proteome</keyword>
<gene>
    <name evidence="11" type="ORF">DJ017_02380</name>
</gene>
<protein>
    <recommendedName>
        <fullName evidence="7 9">Uroporphyrinogen-III synthase</fullName>
        <ecNumber evidence="3 9">4.2.1.75</ecNumber>
    </recommendedName>
</protein>
<dbReference type="CDD" id="cd06578">
    <property type="entry name" value="HemD"/>
    <property type="match status" value="1"/>
</dbReference>
<dbReference type="InterPro" id="IPR003754">
    <property type="entry name" value="4pyrrol_synth_uPrphyn_synth"/>
</dbReference>
<dbReference type="Pfam" id="PF02602">
    <property type="entry name" value="HEM4"/>
    <property type="match status" value="1"/>
</dbReference>
<evidence type="ECO:0000256" key="7">
    <source>
        <dbReference type="ARBA" id="ARBA00040167"/>
    </source>
</evidence>
<dbReference type="OrthoDB" id="7204250at2"/>
<evidence type="ECO:0000256" key="1">
    <source>
        <dbReference type="ARBA" id="ARBA00004772"/>
    </source>
</evidence>
<sequence length="234" mass="24416">MAPRRQKIWITRTQPGADATAERVRAMGHEAVVAPLLAVRAVEDPVIDLRGVAALAFTSANGVRAFAEQCGERDLRVFAVGAATAQAARSAGFKTVLSADGDVEALAEGIASRRTQLRGAVLHPGAVEPAGDLAGALEKHGVEARRLILYETGPVKLSDAEAEALVRADAALLHSPRAAKVLAQVLKSHPAPNLRALGLSKAVIKPLARTPIAVKACPPFPLEAALLNLIDRGP</sequence>
<evidence type="ECO:0000256" key="4">
    <source>
        <dbReference type="ARBA" id="ARBA00023239"/>
    </source>
</evidence>
<dbReference type="InterPro" id="IPR036108">
    <property type="entry name" value="4pyrrol_syn_uPrphyn_synt_sf"/>
</dbReference>
<dbReference type="InterPro" id="IPR039793">
    <property type="entry name" value="UROS/Hem4"/>
</dbReference>
<dbReference type="EMBL" id="QFYQ01000001">
    <property type="protein sequence ID" value="RAK53453.1"/>
    <property type="molecule type" value="Genomic_DNA"/>
</dbReference>
<organism evidence="11 12">
    <name type="scientific">Phenylobacterium soli</name>
    <dbReference type="NCBI Taxonomy" id="2170551"/>
    <lineage>
        <taxon>Bacteria</taxon>
        <taxon>Pseudomonadati</taxon>
        <taxon>Pseudomonadota</taxon>
        <taxon>Alphaproteobacteria</taxon>
        <taxon>Caulobacterales</taxon>
        <taxon>Caulobacteraceae</taxon>
        <taxon>Phenylobacterium</taxon>
    </lineage>
</organism>
<comment type="catalytic activity">
    <reaction evidence="8 9">
        <text>hydroxymethylbilane = uroporphyrinogen III + H2O</text>
        <dbReference type="Rhea" id="RHEA:18965"/>
        <dbReference type="ChEBI" id="CHEBI:15377"/>
        <dbReference type="ChEBI" id="CHEBI:57308"/>
        <dbReference type="ChEBI" id="CHEBI:57845"/>
        <dbReference type="EC" id="4.2.1.75"/>
    </reaction>
</comment>
<accession>A0A328AF01</accession>
<evidence type="ECO:0000259" key="10">
    <source>
        <dbReference type="Pfam" id="PF02602"/>
    </source>
</evidence>
<evidence type="ECO:0000313" key="12">
    <source>
        <dbReference type="Proteomes" id="UP000249254"/>
    </source>
</evidence>
<dbReference type="EC" id="4.2.1.75" evidence="3 9"/>
<dbReference type="Gene3D" id="3.40.50.10090">
    <property type="match status" value="2"/>
</dbReference>
<reference evidence="12" key="1">
    <citation type="submission" date="2018-05" db="EMBL/GenBank/DDBJ databases">
        <authorList>
            <person name="Li X."/>
        </authorList>
    </citation>
    <scope>NUCLEOTIDE SEQUENCE [LARGE SCALE GENOMIC DNA]</scope>
    <source>
        <strain evidence="12">LX32</strain>
    </source>
</reference>